<comment type="caution">
    <text evidence="2">The sequence shown here is derived from an EMBL/GenBank/DDBJ whole genome shotgun (WGS) entry which is preliminary data.</text>
</comment>
<organism evidence="2 3">
    <name type="scientific">Heterodera trifolii</name>
    <dbReference type="NCBI Taxonomy" id="157864"/>
    <lineage>
        <taxon>Eukaryota</taxon>
        <taxon>Metazoa</taxon>
        <taxon>Ecdysozoa</taxon>
        <taxon>Nematoda</taxon>
        <taxon>Chromadorea</taxon>
        <taxon>Rhabditida</taxon>
        <taxon>Tylenchina</taxon>
        <taxon>Tylenchomorpha</taxon>
        <taxon>Tylenchoidea</taxon>
        <taxon>Heteroderidae</taxon>
        <taxon>Heteroderinae</taxon>
        <taxon>Heterodera</taxon>
    </lineage>
</organism>
<dbReference type="EMBL" id="JBICBT010000799">
    <property type="protein sequence ID" value="KAL3100171.1"/>
    <property type="molecule type" value="Genomic_DNA"/>
</dbReference>
<evidence type="ECO:0000256" key="1">
    <source>
        <dbReference type="SAM" id="MobiDB-lite"/>
    </source>
</evidence>
<sequence>MVVKEEEKKHLGSAKEWGGGGKAGGSEAGGVGNGRGAFAAGGRRGTLSDSGGLRRTLSPTIWPLMASQKSIRKSMVARNGPNEWGRGKEEKECGGRGCGGGAGEAKTLDIVRRAAALGTGAGRLTSACQQTAAEVEDNHKMMAGRIG</sequence>
<dbReference type="Proteomes" id="UP001620626">
    <property type="component" value="Unassembled WGS sequence"/>
</dbReference>
<reference evidence="2 3" key="1">
    <citation type="submission" date="2024-10" db="EMBL/GenBank/DDBJ databases">
        <authorList>
            <person name="Kim D."/>
        </authorList>
    </citation>
    <scope>NUCLEOTIDE SEQUENCE [LARGE SCALE GENOMIC DNA]</scope>
    <source>
        <strain evidence="2">BH-2024</strain>
    </source>
</reference>
<evidence type="ECO:0000313" key="3">
    <source>
        <dbReference type="Proteomes" id="UP001620626"/>
    </source>
</evidence>
<gene>
    <name evidence="2" type="ORF">niasHT_029901</name>
</gene>
<feature type="compositionally biased region" description="Basic and acidic residues" evidence="1">
    <location>
        <begin position="85"/>
        <end position="94"/>
    </location>
</feature>
<dbReference type="AlphaFoldDB" id="A0ABD2KBA4"/>
<feature type="region of interest" description="Disordered" evidence="1">
    <location>
        <begin position="1"/>
        <end position="56"/>
    </location>
</feature>
<keyword evidence="3" id="KW-1185">Reference proteome</keyword>
<feature type="compositionally biased region" description="Basic and acidic residues" evidence="1">
    <location>
        <begin position="1"/>
        <end position="10"/>
    </location>
</feature>
<feature type="compositionally biased region" description="Gly residues" evidence="1">
    <location>
        <begin position="17"/>
        <end position="35"/>
    </location>
</feature>
<feature type="region of interest" description="Disordered" evidence="1">
    <location>
        <begin position="72"/>
        <end position="100"/>
    </location>
</feature>
<accession>A0ABD2KBA4</accession>
<name>A0ABD2KBA4_9BILA</name>
<evidence type="ECO:0000313" key="2">
    <source>
        <dbReference type="EMBL" id="KAL3100171.1"/>
    </source>
</evidence>
<protein>
    <submittedName>
        <fullName evidence="2">Uncharacterized protein</fullName>
    </submittedName>
</protein>
<proteinExistence type="predicted"/>